<reference evidence="4" key="2">
    <citation type="submission" date="2017-02" db="UniProtKB">
        <authorList>
            <consortium name="WormBaseParasite"/>
        </authorList>
    </citation>
    <scope>IDENTIFICATION</scope>
</reference>
<accession>A0A0K0D875</accession>
<evidence type="ECO:0000313" key="4">
    <source>
        <dbReference type="WBParaSite" id="ACAC_0000627001-mRNA-1"/>
    </source>
</evidence>
<reference evidence="3" key="1">
    <citation type="submission" date="2012-09" db="EMBL/GenBank/DDBJ databases">
        <authorList>
            <person name="Martin A.A."/>
        </authorList>
    </citation>
    <scope>NUCLEOTIDE SEQUENCE</scope>
</reference>
<organism evidence="3 4">
    <name type="scientific">Angiostrongylus cantonensis</name>
    <name type="common">Rat lungworm</name>
    <dbReference type="NCBI Taxonomy" id="6313"/>
    <lineage>
        <taxon>Eukaryota</taxon>
        <taxon>Metazoa</taxon>
        <taxon>Ecdysozoa</taxon>
        <taxon>Nematoda</taxon>
        <taxon>Chromadorea</taxon>
        <taxon>Rhabditida</taxon>
        <taxon>Rhabditina</taxon>
        <taxon>Rhabditomorpha</taxon>
        <taxon>Strongyloidea</taxon>
        <taxon>Metastrongylidae</taxon>
        <taxon>Angiostrongylus</taxon>
    </lineage>
</organism>
<evidence type="ECO:0000256" key="1">
    <source>
        <dbReference type="SAM" id="MobiDB-lite"/>
    </source>
</evidence>
<protein>
    <submittedName>
        <fullName evidence="4">Neuropeptide CCHamide-1</fullName>
    </submittedName>
</protein>
<dbReference type="WBParaSite" id="ACAC_0000627001-mRNA-1">
    <property type="protein sequence ID" value="ACAC_0000627001-mRNA-1"/>
    <property type="gene ID" value="ACAC_0000627001"/>
</dbReference>
<feature type="region of interest" description="Disordered" evidence="1">
    <location>
        <begin position="40"/>
        <end position="59"/>
    </location>
</feature>
<evidence type="ECO:0000313" key="3">
    <source>
        <dbReference type="Proteomes" id="UP000035642"/>
    </source>
</evidence>
<dbReference type="Proteomes" id="UP000035642">
    <property type="component" value="Unassembled WGS sequence"/>
</dbReference>
<name>A0A0K0D875_ANGCA</name>
<evidence type="ECO:0000256" key="2">
    <source>
        <dbReference type="SAM" id="SignalP"/>
    </source>
</evidence>
<sequence>MWWPIVLWCCSCIGGISYDDCADDYEKSLLRRIREQSKNCKNNEMSTEEDEEREEYYGASGGSNLDKFLYRRLRQDANGQPKARRLTPNIYMVPGDP</sequence>
<keyword evidence="3" id="KW-1185">Reference proteome</keyword>
<feature type="chain" id="PRO_5005326467" evidence="2">
    <location>
        <begin position="19"/>
        <end position="97"/>
    </location>
</feature>
<feature type="signal peptide" evidence="2">
    <location>
        <begin position="1"/>
        <end position="18"/>
    </location>
</feature>
<proteinExistence type="predicted"/>
<dbReference type="AlphaFoldDB" id="A0A0K0D875"/>
<keyword evidence="2" id="KW-0732">Signal</keyword>